<dbReference type="Proteomes" id="UP000886520">
    <property type="component" value="Chromosome 13"/>
</dbReference>
<gene>
    <name evidence="2" type="ORF">GOP47_0013805</name>
</gene>
<evidence type="ECO:0000256" key="1">
    <source>
        <dbReference type="SAM" id="MobiDB-lite"/>
    </source>
</evidence>
<evidence type="ECO:0000313" key="2">
    <source>
        <dbReference type="EMBL" id="KAI5071554.1"/>
    </source>
</evidence>
<dbReference type="OrthoDB" id="1929552at2759"/>
<feature type="region of interest" description="Disordered" evidence="1">
    <location>
        <begin position="90"/>
        <end position="130"/>
    </location>
</feature>
<feature type="compositionally biased region" description="Basic and acidic residues" evidence="1">
    <location>
        <begin position="9"/>
        <end position="22"/>
    </location>
</feature>
<evidence type="ECO:0000313" key="3">
    <source>
        <dbReference type="Proteomes" id="UP000886520"/>
    </source>
</evidence>
<feature type="region of interest" description="Disordered" evidence="1">
    <location>
        <begin position="1"/>
        <end position="22"/>
    </location>
</feature>
<comment type="caution">
    <text evidence="2">The sequence shown here is derived from an EMBL/GenBank/DDBJ whole genome shotgun (WGS) entry which is preliminary data.</text>
</comment>
<reference evidence="2" key="1">
    <citation type="submission" date="2021-01" db="EMBL/GenBank/DDBJ databases">
        <title>Adiantum capillus-veneris genome.</title>
        <authorList>
            <person name="Fang Y."/>
            <person name="Liao Q."/>
        </authorList>
    </citation>
    <scope>NUCLEOTIDE SEQUENCE</scope>
    <source>
        <strain evidence="2">H3</strain>
        <tissue evidence="2">Leaf</tissue>
    </source>
</reference>
<keyword evidence="3" id="KW-1185">Reference proteome</keyword>
<name>A0A9D4UP79_ADICA</name>
<accession>A0A9D4UP79</accession>
<feature type="compositionally biased region" description="Low complexity" evidence="1">
    <location>
        <begin position="97"/>
        <end position="107"/>
    </location>
</feature>
<organism evidence="2 3">
    <name type="scientific">Adiantum capillus-veneris</name>
    <name type="common">Maidenhair fern</name>
    <dbReference type="NCBI Taxonomy" id="13818"/>
    <lineage>
        <taxon>Eukaryota</taxon>
        <taxon>Viridiplantae</taxon>
        <taxon>Streptophyta</taxon>
        <taxon>Embryophyta</taxon>
        <taxon>Tracheophyta</taxon>
        <taxon>Polypodiopsida</taxon>
        <taxon>Polypodiidae</taxon>
        <taxon>Polypodiales</taxon>
        <taxon>Pteridineae</taxon>
        <taxon>Pteridaceae</taxon>
        <taxon>Vittarioideae</taxon>
        <taxon>Adiantum</taxon>
    </lineage>
</organism>
<dbReference type="EMBL" id="JABFUD020000013">
    <property type="protein sequence ID" value="KAI5071554.1"/>
    <property type="molecule type" value="Genomic_DNA"/>
</dbReference>
<protein>
    <submittedName>
        <fullName evidence="2">Uncharacterized protein</fullName>
    </submittedName>
</protein>
<sequence>MQDPDPEPEPEHEPSASETHLLDAMENELRLAHKMVQELKNAPRASPHKRQKPCCFCADKNIIQKGAAEANFAQQQHLIASDNIVSPDSFCTPPPLSRSSARSSPISYGHLFTPRRSSRPSSHVSHKLFEESPANQDGLMLAVDKFLAAGDFFPPS</sequence>
<proteinExistence type="predicted"/>
<dbReference type="AlphaFoldDB" id="A0A9D4UP79"/>